<organism evidence="3 4">
    <name type="scientific">Thalassiosira pseudonana</name>
    <name type="common">Marine diatom</name>
    <name type="synonym">Cyclotella nana</name>
    <dbReference type="NCBI Taxonomy" id="35128"/>
    <lineage>
        <taxon>Eukaryota</taxon>
        <taxon>Sar</taxon>
        <taxon>Stramenopiles</taxon>
        <taxon>Ochrophyta</taxon>
        <taxon>Bacillariophyta</taxon>
        <taxon>Coscinodiscophyceae</taxon>
        <taxon>Thalassiosirophycidae</taxon>
        <taxon>Thalassiosirales</taxon>
        <taxon>Thalassiosiraceae</taxon>
        <taxon>Thalassiosira</taxon>
    </lineage>
</organism>
<feature type="signal peptide" evidence="2">
    <location>
        <begin position="1"/>
        <end position="24"/>
    </location>
</feature>
<dbReference type="RefSeq" id="XP_002296005.1">
    <property type="nucleotide sequence ID" value="XM_002295969.1"/>
</dbReference>
<reference evidence="3 4" key="1">
    <citation type="journal article" date="2004" name="Science">
        <title>The genome of the diatom Thalassiosira pseudonana: ecology, evolution, and metabolism.</title>
        <authorList>
            <person name="Armbrust E.V."/>
            <person name="Berges J.A."/>
            <person name="Bowler C."/>
            <person name="Green B.R."/>
            <person name="Martinez D."/>
            <person name="Putnam N.H."/>
            <person name="Zhou S."/>
            <person name="Allen A.E."/>
            <person name="Apt K.E."/>
            <person name="Bechner M."/>
            <person name="Brzezinski M.A."/>
            <person name="Chaal B.K."/>
            <person name="Chiovitti A."/>
            <person name="Davis A.K."/>
            <person name="Demarest M.S."/>
            <person name="Detter J.C."/>
            <person name="Glavina T."/>
            <person name="Goodstein D."/>
            <person name="Hadi M.Z."/>
            <person name="Hellsten U."/>
            <person name="Hildebrand M."/>
            <person name="Jenkins B.D."/>
            <person name="Jurka J."/>
            <person name="Kapitonov V.V."/>
            <person name="Kroger N."/>
            <person name="Lau W.W."/>
            <person name="Lane T.W."/>
            <person name="Larimer F.W."/>
            <person name="Lippmeier J.C."/>
            <person name="Lucas S."/>
            <person name="Medina M."/>
            <person name="Montsant A."/>
            <person name="Obornik M."/>
            <person name="Parker M.S."/>
            <person name="Palenik B."/>
            <person name="Pazour G.J."/>
            <person name="Richardson P.M."/>
            <person name="Rynearson T.A."/>
            <person name="Saito M.A."/>
            <person name="Schwartz D.C."/>
            <person name="Thamatrakoln K."/>
            <person name="Valentin K."/>
            <person name="Vardi A."/>
            <person name="Wilkerson F.P."/>
            <person name="Rokhsar D.S."/>
        </authorList>
    </citation>
    <scope>NUCLEOTIDE SEQUENCE [LARGE SCALE GENOMIC DNA]</scope>
    <source>
        <strain evidence="3 4">CCMP1335</strain>
    </source>
</reference>
<evidence type="ECO:0000256" key="1">
    <source>
        <dbReference type="SAM" id="MobiDB-lite"/>
    </source>
</evidence>
<dbReference type="InterPro" id="IPR036208">
    <property type="entry name" value="VHL_sf"/>
</dbReference>
<dbReference type="OMA" id="LEEWGRH"/>
<dbReference type="Proteomes" id="UP000001449">
    <property type="component" value="Chromosome 7"/>
</dbReference>
<evidence type="ECO:0000313" key="4">
    <source>
        <dbReference type="Proteomes" id="UP000001449"/>
    </source>
</evidence>
<evidence type="ECO:0008006" key="5">
    <source>
        <dbReference type="Google" id="ProtNLM"/>
    </source>
</evidence>
<feature type="chain" id="PRO_5002839188" description="TauD/TfdA-like domain-containing protein" evidence="2">
    <location>
        <begin position="25"/>
        <end position="519"/>
    </location>
</feature>
<protein>
    <recommendedName>
        <fullName evidence="5">TauD/TfdA-like domain-containing protein</fullName>
    </recommendedName>
</protein>
<evidence type="ECO:0000313" key="3">
    <source>
        <dbReference type="EMBL" id="ACI64722.1"/>
    </source>
</evidence>
<reference evidence="3 4" key="2">
    <citation type="journal article" date="2008" name="Nature">
        <title>The Phaeodactylum genome reveals the evolutionary history of diatom genomes.</title>
        <authorList>
            <person name="Bowler C."/>
            <person name="Allen A.E."/>
            <person name="Badger J.H."/>
            <person name="Grimwood J."/>
            <person name="Jabbari K."/>
            <person name="Kuo A."/>
            <person name="Maheswari U."/>
            <person name="Martens C."/>
            <person name="Maumus F."/>
            <person name="Otillar R.P."/>
            <person name="Rayko E."/>
            <person name="Salamov A."/>
            <person name="Vandepoele K."/>
            <person name="Beszteri B."/>
            <person name="Gruber A."/>
            <person name="Heijde M."/>
            <person name="Katinka M."/>
            <person name="Mock T."/>
            <person name="Valentin K."/>
            <person name="Verret F."/>
            <person name="Berges J.A."/>
            <person name="Brownlee C."/>
            <person name="Cadoret J.P."/>
            <person name="Chiovitti A."/>
            <person name="Choi C.J."/>
            <person name="Coesel S."/>
            <person name="De Martino A."/>
            <person name="Detter J.C."/>
            <person name="Durkin C."/>
            <person name="Falciatore A."/>
            <person name="Fournet J."/>
            <person name="Haruta M."/>
            <person name="Huysman M.J."/>
            <person name="Jenkins B.D."/>
            <person name="Jiroutova K."/>
            <person name="Jorgensen R.E."/>
            <person name="Joubert Y."/>
            <person name="Kaplan A."/>
            <person name="Kroger N."/>
            <person name="Kroth P.G."/>
            <person name="La Roche J."/>
            <person name="Lindquist E."/>
            <person name="Lommer M."/>
            <person name="Martin-Jezequel V."/>
            <person name="Lopez P.J."/>
            <person name="Lucas S."/>
            <person name="Mangogna M."/>
            <person name="McGinnis K."/>
            <person name="Medlin L.K."/>
            <person name="Montsant A."/>
            <person name="Oudot-Le Secq M.P."/>
            <person name="Napoli C."/>
            <person name="Obornik M."/>
            <person name="Parker M.S."/>
            <person name="Petit J.L."/>
            <person name="Porcel B.M."/>
            <person name="Poulsen N."/>
            <person name="Robison M."/>
            <person name="Rychlewski L."/>
            <person name="Rynearson T.A."/>
            <person name="Schmutz J."/>
            <person name="Shapiro H."/>
            <person name="Siaut M."/>
            <person name="Stanley M."/>
            <person name="Sussman M.R."/>
            <person name="Taylor A.R."/>
            <person name="Vardi A."/>
            <person name="von Dassow P."/>
            <person name="Vyverman W."/>
            <person name="Willis A."/>
            <person name="Wyrwicz L.S."/>
            <person name="Rokhsar D.S."/>
            <person name="Weissenbach J."/>
            <person name="Armbrust E.V."/>
            <person name="Green B.R."/>
            <person name="Van de Peer Y."/>
            <person name="Grigoriev I.V."/>
        </authorList>
    </citation>
    <scope>NUCLEOTIDE SEQUENCE [LARGE SCALE GENOMIC DNA]</scope>
    <source>
        <strain evidence="3 4">CCMP1335</strain>
    </source>
</reference>
<gene>
    <name evidence="3" type="ORF">THAPS_7329</name>
</gene>
<evidence type="ECO:0000256" key="2">
    <source>
        <dbReference type="SAM" id="SignalP"/>
    </source>
</evidence>
<dbReference type="GeneID" id="7450621"/>
<name>B5YP02_THAPS</name>
<dbReference type="EMBL" id="CP001160">
    <property type="protein sequence ID" value="ACI64722.1"/>
    <property type="molecule type" value="Genomic_DNA"/>
</dbReference>
<dbReference type="PaxDb" id="35128-Thaps7329"/>
<feature type="region of interest" description="Disordered" evidence="1">
    <location>
        <begin position="91"/>
        <end position="110"/>
    </location>
</feature>
<keyword evidence="2" id="KW-0732">Signal</keyword>
<dbReference type="HOGENOM" id="CLU_532686_0_0_1"/>
<dbReference type="KEGG" id="tps:THAPS_7329"/>
<keyword evidence="4" id="KW-1185">Reference proteome</keyword>
<dbReference type="InParanoid" id="B5YP02"/>
<proteinExistence type="predicted"/>
<dbReference type="AlphaFoldDB" id="B5YP02"/>
<accession>B5YP02</accession>
<dbReference type="SUPFAM" id="SSF49468">
    <property type="entry name" value="VHL"/>
    <property type="match status" value="1"/>
</dbReference>
<dbReference type="eggNOG" id="ENOG502RWVT">
    <property type="taxonomic scope" value="Eukaryota"/>
</dbReference>
<dbReference type="Gene3D" id="2.60.40.780">
    <property type="entry name" value="von Hippel-Lindau disease tumour suppressor, beta domain"/>
    <property type="match status" value="1"/>
</dbReference>
<sequence length="519" mass="59625">MKITNPAFLLSLTLLLSTIPSSTSIEVINSLSQLPYDENDHLSTHIFAYTSSGCNEIDHDPAAKDGMLGHTFIKLEGQAAEDVFGHLPKQQIATTTDYNNDNNEDGEEQRNNDCKAVCLEKGTPKQVVARPLPHRYWRNGVVDQDGDGKRVEEMERAVDFLYSDGCGRVEYGFVNYHDSPIKVYWIDKQGERVFNAKLESGERHTNFITTFIGHQFEIYDTQPNEDPLNNEMLYKLTIENNGVVGIKNHEQPHVPREHVEDEVRETLHNEWSRHLMIKRTFSPLGFDKGRLPDDLYASLGSYYYNNRHPPHVVLEEWGRHKGVFVNYWETDVNFVQIPWNLKRRWQGRLKELVEAWTGVELETTDMYVERHKTMDNRGKLTFMMSSLVHDHADRLHEVVMEPGDIVYYESAKALHGRNTPLQSGKYINLFTHYRPLNDPDWFFKENPKGTPEPVIDVGECKLVGKIDEYSQGAVKCENDAIGPHLSPTMFQAKNGVDLFSWWKSVGPEEEEIVSGGDEL</sequence>
<dbReference type="InterPro" id="IPR037140">
    <property type="entry name" value="VHL_beta_dom_sf"/>
</dbReference>